<evidence type="ECO:0000313" key="2">
    <source>
        <dbReference type="Proteomes" id="UP000029879"/>
    </source>
</evidence>
<accession>A0AB34P687</accession>
<name>A0AB34P687_9XANT</name>
<dbReference type="EMBL" id="JRQI01000064">
    <property type="protein sequence ID" value="KGK57034.1"/>
    <property type="molecule type" value="Genomic_DNA"/>
</dbReference>
<reference evidence="1 2" key="1">
    <citation type="submission" date="2014-10" db="EMBL/GenBank/DDBJ databases">
        <title>Genome sequence of a Xanthomonas strain that is pathogenic on beans.</title>
        <authorList>
            <person name="Aritua V."/>
            <person name="Sapp M."/>
            <person name="Harrison J."/>
            <person name="Smith J."/>
            <person name="Studholme D."/>
        </authorList>
    </citation>
    <scope>NUCLEOTIDE SEQUENCE [LARGE SCALE GENOMIC DNA]</scope>
    <source>
        <strain evidence="1 2">Nyagatare</strain>
    </source>
</reference>
<dbReference type="Proteomes" id="UP000029879">
    <property type="component" value="Unassembled WGS sequence"/>
</dbReference>
<gene>
    <name evidence="1" type="ORF">NC00_14775</name>
</gene>
<proteinExistence type="predicted"/>
<dbReference type="AlphaFoldDB" id="A0AB34P687"/>
<sequence>MGTGRPVSLLCVCSMTPHVAATAVVIARWRLRRVRCLGGRQRRGVSWMPMPSAACMPMQVRARAPRRVGYDWRLQ</sequence>
<organism evidence="1 2">
    <name type="scientific">Xanthomonas cannabis pv. phaseoli</name>
    <dbReference type="NCBI Taxonomy" id="1885902"/>
    <lineage>
        <taxon>Bacteria</taxon>
        <taxon>Pseudomonadati</taxon>
        <taxon>Pseudomonadota</taxon>
        <taxon>Gammaproteobacteria</taxon>
        <taxon>Lysobacterales</taxon>
        <taxon>Lysobacteraceae</taxon>
        <taxon>Xanthomonas</taxon>
    </lineage>
</organism>
<evidence type="ECO:0000313" key="1">
    <source>
        <dbReference type="EMBL" id="KGK57034.1"/>
    </source>
</evidence>
<evidence type="ECO:0008006" key="3">
    <source>
        <dbReference type="Google" id="ProtNLM"/>
    </source>
</evidence>
<comment type="caution">
    <text evidence="1">The sequence shown here is derived from an EMBL/GenBank/DDBJ whole genome shotgun (WGS) entry which is preliminary data.</text>
</comment>
<protein>
    <recommendedName>
        <fullName evidence="3">Secreted protein</fullName>
    </recommendedName>
</protein>